<dbReference type="Proteomes" id="UP000253606">
    <property type="component" value="Chromosome"/>
</dbReference>
<evidence type="ECO:0000256" key="1">
    <source>
        <dbReference type="SAM" id="MobiDB-lite"/>
    </source>
</evidence>
<organism evidence="2 3">
    <name type="scientific">Acidisarcina polymorpha</name>
    <dbReference type="NCBI Taxonomy" id="2211140"/>
    <lineage>
        <taxon>Bacteria</taxon>
        <taxon>Pseudomonadati</taxon>
        <taxon>Acidobacteriota</taxon>
        <taxon>Terriglobia</taxon>
        <taxon>Terriglobales</taxon>
        <taxon>Acidobacteriaceae</taxon>
        <taxon>Acidisarcina</taxon>
    </lineage>
</organism>
<feature type="region of interest" description="Disordered" evidence="1">
    <location>
        <begin position="1"/>
        <end position="64"/>
    </location>
</feature>
<evidence type="ECO:0000313" key="3">
    <source>
        <dbReference type="Proteomes" id="UP000253606"/>
    </source>
</evidence>
<proteinExistence type="predicted"/>
<feature type="compositionally biased region" description="Basic and acidic residues" evidence="1">
    <location>
        <begin position="29"/>
        <end position="64"/>
    </location>
</feature>
<accession>A0A2Z5G8L9</accession>
<evidence type="ECO:0000313" key="2">
    <source>
        <dbReference type="EMBL" id="AXC15005.1"/>
    </source>
</evidence>
<gene>
    <name evidence="2" type="ORF">ACPOL_5759</name>
</gene>
<protein>
    <submittedName>
        <fullName evidence="2">Uncharacterized protein</fullName>
    </submittedName>
</protein>
<dbReference type="KEGG" id="abas:ACPOL_5759"/>
<keyword evidence="3" id="KW-1185">Reference proteome</keyword>
<dbReference type="AlphaFoldDB" id="A0A2Z5G8L9"/>
<sequence>MATENNVDPAGTGQQGAGMPAGTQADIPVHIEGEPEHKLEHSADHAARRGLERQHREDPTEFTK</sequence>
<dbReference type="RefSeq" id="WP_114209657.1">
    <property type="nucleotide sequence ID" value="NZ_CP030840.1"/>
</dbReference>
<reference evidence="2 3" key="1">
    <citation type="journal article" date="2018" name="Front. Microbiol.">
        <title>Hydrolytic Capabilities as a Key to Environmental Success: Chitinolytic and Cellulolytic Acidobacteria From Acidic Sub-arctic Soils and Boreal Peatlands.</title>
        <authorList>
            <person name="Belova S.E."/>
            <person name="Ravin N.V."/>
            <person name="Pankratov T.A."/>
            <person name="Rakitin A.L."/>
            <person name="Ivanova A.A."/>
            <person name="Beletsky A.V."/>
            <person name="Mardanov A.V."/>
            <person name="Sinninghe Damste J.S."/>
            <person name="Dedysh S.N."/>
        </authorList>
    </citation>
    <scope>NUCLEOTIDE SEQUENCE [LARGE SCALE GENOMIC DNA]</scope>
    <source>
        <strain evidence="2 3">SBC82</strain>
    </source>
</reference>
<dbReference type="EMBL" id="CP030840">
    <property type="protein sequence ID" value="AXC15005.1"/>
    <property type="molecule type" value="Genomic_DNA"/>
</dbReference>
<name>A0A2Z5G8L9_9BACT</name>